<feature type="chain" id="PRO_5040532658" description="Protein PBN1" evidence="11">
    <location>
        <begin position="30"/>
        <end position="604"/>
    </location>
</feature>
<comment type="function">
    <text evidence="11">Required for proper folding and/or the stability of a subset of proteins in the endoplasmic reticulum. Component of glycosylphosphatidylinositol-mannosyltransferase 1 which transfers the first of the 4 mannoses in the GPI-anchor precursors during GPI-anchor biosynthesis. Probably acts by stabilizing the mannosyltransferase GPI14.</text>
</comment>
<evidence type="ECO:0000256" key="5">
    <source>
        <dbReference type="ARBA" id="ARBA00022502"/>
    </source>
</evidence>
<evidence type="ECO:0000256" key="10">
    <source>
        <dbReference type="ARBA" id="ARBA00023180"/>
    </source>
</evidence>
<feature type="transmembrane region" description="Helical" evidence="11">
    <location>
        <begin position="573"/>
        <end position="594"/>
    </location>
</feature>
<dbReference type="GO" id="GO:0006508">
    <property type="term" value="P:proteolysis"/>
    <property type="evidence" value="ECO:0007669"/>
    <property type="project" value="UniProtKB-KW"/>
</dbReference>
<feature type="compositionally biased region" description="Basic and acidic residues" evidence="12">
    <location>
        <begin position="440"/>
        <end position="449"/>
    </location>
</feature>
<comment type="similarity">
    <text evidence="3 11">Belongs to the PIGX family.</text>
</comment>
<evidence type="ECO:0000256" key="12">
    <source>
        <dbReference type="SAM" id="MobiDB-lite"/>
    </source>
</evidence>
<dbReference type="GO" id="GO:0008233">
    <property type="term" value="F:peptidase activity"/>
    <property type="evidence" value="ECO:0007669"/>
    <property type="project" value="UniProtKB-KW"/>
</dbReference>
<feature type="signal peptide" evidence="11">
    <location>
        <begin position="1"/>
        <end position="29"/>
    </location>
</feature>
<dbReference type="InterPro" id="IPR013233">
    <property type="entry name" value="PIG-X/PBN1"/>
</dbReference>
<reference evidence="13" key="1">
    <citation type="journal article" date="2020" name="Fungal Divers.">
        <title>Resolving the Mortierellaceae phylogeny through synthesis of multi-gene phylogenetics and phylogenomics.</title>
        <authorList>
            <person name="Vandepol N."/>
            <person name="Liber J."/>
            <person name="Desiro A."/>
            <person name="Na H."/>
            <person name="Kennedy M."/>
            <person name="Barry K."/>
            <person name="Grigoriev I.V."/>
            <person name="Miller A.N."/>
            <person name="O'Donnell K."/>
            <person name="Stajich J.E."/>
            <person name="Bonito G."/>
        </authorList>
    </citation>
    <scope>NUCLEOTIDE SEQUENCE</scope>
    <source>
        <strain evidence="13">KOD1015</strain>
    </source>
</reference>
<evidence type="ECO:0000313" key="13">
    <source>
        <dbReference type="EMBL" id="KAF9583505.1"/>
    </source>
</evidence>
<evidence type="ECO:0000256" key="8">
    <source>
        <dbReference type="ARBA" id="ARBA00022989"/>
    </source>
</evidence>
<evidence type="ECO:0000256" key="7">
    <source>
        <dbReference type="ARBA" id="ARBA00022824"/>
    </source>
</evidence>
<dbReference type="AlphaFoldDB" id="A0A9P6FZE9"/>
<dbReference type="PANTHER" id="PTHR28533">
    <property type="entry name" value="PROTEIN PBN1"/>
    <property type="match status" value="1"/>
</dbReference>
<evidence type="ECO:0000256" key="11">
    <source>
        <dbReference type="RuleBase" id="RU366056"/>
    </source>
</evidence>
<keyword evidence="5 11" id="KW-0337">GPI-anchor biosynthesis</keyword>
<dbReference type="PANTHER" id="PTHR28533:SF1">
    <property type="entry name" value="PROTEIN PBN1"/>
    <property type="match status" value="1"/>
</dbReference>
<evidence type="ECO:0000256" key="9">
    <source>
        <dbReference type="ARBA" id="ARBA00023136"/>
    </source>
</evidence>
<keyword evidence="7 11" id="KW-0256">Endoplasmic reticulum</keyword>
<dbReference type="EMBL" id="JAABOA010000679">
    <property type="protein sequence ID" value="KAF9583505.1"/>
    <property type="molecule type" value="Genomic_DNA"/>
</dbReference>
<sequence>MLTPPFSGLALCAALGLSVLTLAPAAAAAADEPASSSIPHSLHHRHSFFSTQPIEPTDDNFQTSLHKVKVVGFSGWHEWEVKGPLQDRSIDKFKWASQRSDKIHIQWYDNTASLLRPPFSPSFVPGLHVAITSDILAFAWVEFCPIVSKLTGGIDCGGSNNQRNTNGRDHNDDVRIQDMTSVYHHYYAHKAKTPSGFLSETSLLSCLIAKHQSQQTGQEAVKPALIDLVLQDSKMTLKVIWPVNSRGTQATEKNQNTDTIEIVFNEETDKVVEVGWFYREVTERENLEYDYFLGATVRLEAEGETVNEALVQSRSPVFPPHRRDSSTGAIRKAGHGYSTIMSPAQTFHPHAITTIHSDPYITPTTNGCDLYVLHVLPAGIFVDPFQLKGLAPEIGESTVFGETDLEKPVGVVDRWGSIVLVKAQPEDSLATSRWIPTDKPNIEGGKESSESTETEATSPYVSTIDIPMHMRYQPPVAGNDSATHVEVPLPWPVVAWGCPVDQKTLEARAAKKLFDIPVLPLSLLFSKTEQGGDVTDSIEFRYILPDPIPAQFPETYVSVPVGRLEDLEVVRTATLVLAAAGTIAVTLALIKSVLGRETRKEKQD</sequence>
<keyword evidence="14" id="KW-1185">Reference proteome</keyword>
<evidence type="ECO:0000256" key="4">
    <source>
        <dbReference type="ARBA" id="ARBA00020410"/>
    </source>
</evidence>
<dbReference type="Pfam" id="PF08320">
    <property type="entry name" value="PIG-X"/>
    <property type="match status" value="1"/>
</dbReference>
<gene>
    <name evidence="13" type="primary">PBN1</name>
    <name evidence="13" type="ORF">BGW38_009310</name>
</gene>
<keyword evidence="13" id="KW-0378">Hydrolase</keyword>
<dbReference type="InterPro" id="IPR042322">
    <property type="entry name" value="Pbn1"/>
</dbReference>
<evidence type="ECO:0000256" key="3">
    <source>
        <dbReference type="ARBA" id="ARBA00010345"/>
    </source>
</evidence>
<keyword evidence="6 11" id="KW-0812">Transmembrane</keyword>
<comment type="caution">
    <text evidence="13">The sequence shown here is derived from an EMBL/GenBank/DDBJ whole genome shotgun (WGS) entry which is preliminary data.</text>
</comment>
<keyword evidence="11" id="KW-0732">Signal</keyword>
<organism evidence="13 14">
    <name type="scientific">Lunasporangiospora selenospora</name>
    <dbReference type="NCBI Taxonomy" id="979761"/>
    <lineage>
        <taxon>Eukaryota</taxon>
        <taxon>Fungi</taxon>
        <taxon>Fungi incertae sedis</taxon>
        <taxon>Mucoromycota</taxon>
        <taxon>Mortierellomycotina</taxon>
        <taxon>Mortierellomycetes</taxon>
        <taxon>Mortierellales</taxon>
        <taxon>Mortierellaceae</taxon>
        <taxon>Lunasporangiospora</taxon>
    </lineage>
</organism>
<dbReference type="GO" id="GO:1990529">
    <property type="term" value="C:glycosylphosphatidylinositol-mannosyltransferase I complex"/>
    <property type="evidence" value="ECO:0007669"/>
    <property type="project" value="TreeGrafter"/>
</dbReference>
<dbReference type="SMART" id="SM00780">
    <property type="entry name" value="PIG-X"/>
    <property type="match status" value="1"/>
</dbReference>
<dbReference type="OrthoDB" id="5546453at2759"/>
<dbReference type="GO" id="GO:0006506">
    <property type="term" value="P:GPI anchor biosynthetic process"/>
    <property type="evidence" value="ECO:0007669"/>
    <property type="project" value="UniProtKB-KW"/>
</dbReference>
<dbReference type="Proteomes" id="UP000780801">
    <property type="component" value="Unassembled WGS sequence"/>
</dbReference>
<evidence type="ECO:0000256" key="2">
    <source>
        <dbReference type="ARBA" id="ARBA00004687"/>
    </source>
</evidence>
<comment type="subcellular location">
    <subcellularLocation>
        <location evidence="11">Endoplasmic reticulum membrane</location>
        <topology evidence="11">Single-pass membrane protein</topology>
    </subcellularLocation>
    <subcellularLocation>
        <location evidence="1">Endoplasmic reticulum membrane</location>
        <topology evidence="1">Single-pass type III membrane protein</topology>
    </subcellularLocation>
</comment>
<keyword evidence="10" id="KW-0325">Glycoprotein</keyword>
<evidence type="ECO:0000256" key="1">
    <source>
        <dbReference type="ARBA" id="ARBA00004643"/>
    </source>
</evidence>
<protein>
    <recommendedName>
        <fullName evidence="4 11">Protein PBN1</fullName>
    </recommendedName>
</protein>
<name>A0A9P6FZE9_9FUNG</name>
<feature type="region of interest" description="Disordered" evidence="12">
    <location>
        <begin position="433"/>
        <end position="458"/>
    </location>
</feature>
<proteinExistence type="inferred from homology"/>
<evidence type="ECO:0000313" key="14">
    <source>
        <dbReference type="Proteomes" id="UP000780801"/>
    </source>
</evidence>
<keyword evidence="13" id="KW-0645">Protease</keyword>
<keyword evidence="8 11" id="KW-1133">Transmembrane helix</keyword>
<dbReference type="GO" id="GO:0005789">
    <property type="term" value="C:endoplasmic reticulum membrane"/>
    <property type="evidence" value="ECO:0007669"/>
    <property type="project" value="UniProtKB-SubCell"/>
</dbReference>
<dbReference type="GO" id="GO:0000030">
    <property type="term" value="F:mannosyltransferase activity"/>
    <property type="evidence" value="ECO:0007669"/>
    <property type="project" value="TreeGrafter"/>
</dbReference>
<comment type="pathway">
    <text evidence="2 11">Glycolipid biosynthesis; glycosylphosphatidylinositol-anchor biosynthesis.</text>
</comment>
<accession>A0A9P6FZE9</accession>
<evidence type="ECO:0000256" key="6">
    <source>
        <dbReference type="ARBA" id="ARBA00022692"/>
    </source>
</evidence>
<keyword evidence="9 11" id="KW-0472">Membrane</keyword>